<dbReference type="InterPro" id="IPR050951">
    <property type="entry name" value="Retrovirus_Pol_polyprotein"/>
</dbReference>
<name>A0A814GN82_9BILA</name>
<reference evidence="2" key="1">
    <citation type="submission" date="2021-02" db="EMBL/GenBank/DDBJ databases">
        <authorList>
            <person name="Nowell W R."/>
        </authorList>
    </citation>
    <scope>NUCLEOTIDE SEQUENCE</scope>
    <source>
        <strain evidence="2">Ploen Becks lab</strain>
    </source>
</reference>
<feature type="compositionally biased region" description="Basic and acidic residues" evidence="1">
    <location>
        <begin position="10"/>
        <end position="29"/>
    </location>
</feature>
<dbReference type="OrthoDB" id="775972at2759"/>
<evidence type="ECO:0000313" key="2">
    <source>
        <dbReference type="EMBL" id="CAF0998856.1"/>
    </source>
</evidence>
<dbReference type="Gene3D" id="3.30.70.270">
    <property type="match status" value="2"/>
</dbReference>
<comment type="caution">
    <text evidence="2">The sequence shown here is derived from an EMBL/GenBank/DDBJ whole genome shotgun (WGS) entry which is preliminary data.</text>
</comment>
<evidence type="ECO:0000313" key="3">
    <source>
        <dbReference type="Proteomes" id="UP000663879"/>
    </source>
</evidence>
<dbReference type="PANTHER" id="PTHR37984:SF11">
    <property type="entry name" value="INTEGRASE CATALYTIC DOMAIN-CONTAINING PROTEIN"/>
    <property type="match status" value="1"/>
</dbReference>
<dbReference type="Proteomes" id="UP000663879">
    <property type="component" value="Unassembled WGS sequence"/>
</dbReference>
<sequence>MEESVNAQMKEFKRTTEKEDSVDKLEVNKLGKSSGSSSGSGSKETKFSGKTTSSSYGNNSKGKETSTDSKKCFKCGNDYPHEKICPAKGKVCHKCKKTGSGKRHVRKVEEESDSGSSSSFGNVWRIRLKSRIMAIKDWLMPMVTLFFCGLYAYGQEDCIDTIGRYKTRIKYNNQYKSVEFVVTKGNYGNLLSYKTCVELGIMAKINTVNGTIKDPVKENFIRKYPTPWVSPIVPVPKPDRPNEVRICTAFVHIWVYINIKEQVLSGLDVAMNFSDDIIVFVSKKAEHDARLVAVLKRLNESGLTLNESKYKGILIDSSKFDALLKAKTPATVGEIRSLLGLANYCSRFIPDYASVVESIFLKL</sequence>
<dbReference type="EMBL" id="CAJNOC010003813">
    <property type="protein sequence ID" value="CAF0998856.1"/>
    <property type="molecule type" value="Genomic_DNA"/>
</dbReference>
<organism evidence="2 3">
    <name type="scientific">Brachionus calyciflorus</name>
    <dbReference type="NCBI Taxonomy" id="104777"/>
    <lineage>
        <taxon>Eukaryota</taxon>
        <taxon>Metazoa</taxon>
        <taxon>Spiralia</taxon>
        <taxon>Gnathifera</taxon>
        <taxon>Rotifera</taxon>
        <taxon>Eurotatoria</taxon>
        <taxon>Monogononta</taxon>
        <taxon>Pseudotrocha</taxon>
        <taxon>Ploima</taxon>
        <taxon>Brachionidae</taxon>
        <taxon>Brachionus</taxon>
    </lineage>
</organism>
<dbReference type="Gene3D" id="3.10.10.10">
    <property type="entry name" value="HIV Type 1 Reverse Transcriptase, subunit A, domain 1"/>
    <property type="match status" value="1"/>
</dbReference>
<dbReference type="SUPFAM" id="SSF56672">
    <property type="entry name" value="DNA/RNA polymerases"/>
    <property type="match status" value="1"/>
</dbReference>
<feature type="region of interest" description="Disordered" evidence="1">
    <location>
        <begin position="1"/>
        <end position="68"/>
    </location>
</feature>
<evidence type="ECO:0000256" key="1">
    <source>
        <dbReference type="SAM" id="MobiDB-lite"/>
    </source>
</evidence>
<evidence type="ECO:0008006" key="4">
    <source>
        <dbReference type="Google" id="ProtNLM"/>
    </source>
</evidence>
<dbReference type="AlphaFoldDB" id="A0A814GN82"/>
<accession>A0A814GN82</accession>
<protein>
    <recommendedName>
        <fullName evidence="4">Reverse transcriptase domain-containing protein</fullName>
    </recommendedName>
</protein>
<dbReference type="InterPro" id="IPR043502">
    <property type="entry name" value="DNA/RNA_pol_sf"/>
</dbReference>
<feature type="compositionally biased region" description="Low complexity" evidence="1">
    <location>
        <begin position="30"/>
        <end position="55"/>
    </location>
</feature>
<gene>
    <name evidence="2" type="ORF">OXX778_LOCUS16298</name>
</gene>
<keyword evidence="3" id="KW-1185">Reference proteome</keyword>
<dbReference type="PANTHER" id="PTHR37984">
    <property type="entry name" value="PROTEIN CBG26694"/>
    <property type="match status" value="1"/>
</dbReference>
<proteinExistence type="predicted"/>
<dbReference type="InterPro" id="IPR043128">
    <property type="entry name" value="Rev_trsase/Diguanyl_cyclase"/>
</dbReference>